<proteinExistence type="predicted"/>
<keyword evidence="3" id="KW-1185">Reference proteome</keyword>
<dbReference type="EMBL" id="CADCXU010020384">
    <property type="protein sequence ID" value="CAB0008320.1"/>
    <property type="molecule type" value="Genomic_DNA"/>
</dbReference>
<sequence>MNSKTAKTKKTSHPIKDSLSSRSAKILAISPFDADGQFSTKMFIASSAFIVVAVISDLTPASFKLFATSSTFIASVVIINFAATGFEIYYNYFEAEFENLEVTNLWMGLVLDLLTFSGLVANFSAIFANRNLLAEYMVGEYSSGIRLEVVTVFSFLVCAVGICAALSGIDWSDGESSNVSVDYIWCSITCYVSFLYFLLSARYCQIIDSKNRQLQKCLANIRENDSNSLHDVVRNRDDDINDIERINGVFHLQVLIISVDVFLNCVYNGYTVIVYCILKNDSLLFGIACTAVVVVRFIILACVCTSCEAARKSRFESFVTICTRISYSSKRSTFVWSWVSTVCHTFVSFITLRKCPSRKNCSRRSSVRISENHAGSSDDLFGNFGPVQPTEEFEELERIVIFTCIKTIISRFYPILGCRLPVSDIGVMTVRSIRELEWCERPRGSNKRQE</sequence>
<feature type="transmembrane region" description="Helical" evidence="1">
    <location>
        <begin position="105"/>
        <end position="128"/>
    </location>
</feature>
<name>A0A6H5H3T7_9HEMI</name>
<feature type="transmembrane region" description="Helical" evidence="1">
    <location>
        <begin position="254"/>
        <end position="277"/>
    </location>
</feature>
<dbReference type="Proteomes" id="UP000479000">
    <property type="component" value="Unassembled WGS sequence"/>
</dbReference>
<keyword evidence="1" id="KW-1133">Transmembrane helix</keyword>
<feature type="transmembrane region" description="Helical" evidence="1">
    <location>
        <begin position="149"/>
        <end position="169"/>
    </location>
</feature>
<protein>
    <submittedName>
        <fullName evidence="2">Uncharacterized protein</fullName>
    </submittedName>
</protein>
<dbReference type="AlphaFoldDB" id="A0A6H5H3T7"/>
<feature type="transmembrane region" description="Helical" evidence="1">
    <location>
        <begin position="181"/>
        <end position="199"/>
    </location>
</feature>
<evidence type="ECO:0000256" key="1">
    <source>
        <dbReference type="SAM" id="Phobius"/>
    </source>
</evidence>
<evidence type="ECO:0000313" key="3">
    <source>
        <dbReference type="Proteomes" id="UP000479000"/>
    </source>
</evidence>
<accession>A0A6H5H3T7</accession>
<keyword evidence="1" id="KW-0812">Transmembrane</keyword>
<gene>
    <name evidence="2" type="ORF">NTEN_LOCUS13566</name>
</gene>
<keyword evidence="1" id="KW-0472">Membrane</keyword>
<evidence type="ECO:0000313" key="2">
    <source>
        <dbReference type="EMBL" id="CAB0008320.1"/>
    </source>
</evidence>
<feature type="transmembrane region" description="Helical" evidence="1">
    <location>
        <begin position="283"/>
        <end position="304"/>
    </location>
</feature>
<feature type="transmembrane region" description="Helical" evidence="1">
    <location>
        <begin position="72"/>
        <end position="93"/>
    </location>
</feature>
<organism evidence="2 3">
    <name type="scientific">Nesidiocoris tenuis</name>
    <dbReference type="NCBI Taxonomy" id="355587"/>
    <lineage>
        <taxon>Eukaryota</taxon>
        <taxon>Metazoa</taxon>
        <taxon>Ecdysozoa</taxon>
        <taxon>Arthropoda</taxon>
        <taxon>Hexapoda</taxon>
        <taxon>Insecta</taxon>
        <taxon>Pterygota</taxon>
        <taxon>Neoptera</taxon>
        <taxon>Paraneoptera</taxon>
        <taxon>Hemiptera</taxon>
        <taxon>Heteroptera</taxon>
        <taxon>Panheteroptera</taxon>
        <taxon>Cimicomorpha</taxon>
        <taxon>Miridae</taxon>
        <taxon>Dicyphina</taxon>
        <taxon>Nesidiocoris</taxon>
    </lineage>
</organism>
<reference evidence="2 3" key="1">
    <citation type="submission" date="2020-02" db="EMBL/GenBank/DDBJ databases">
        <authorList>
            <person name="Ferguson B K."/>
        </authorList>
    </citation>
    <scope>NUCLEOTIDE SEQUENCE [LARGE SCALE GENOMIC DNA]</scope>
</reference>